<dbReference type="Pfam" id="PF13087">
    <property type="entry name" value="AAA_12"/>
    <property type="match status" value="1"/>
</dbReference>
<dbReference type="FunFam" id="3.40.50.300:FF:002063">
    <property type="entry name" value="DNA helicase related protein"/>
    <property type="match status" value="1"/>
</dbReference>
<dbReference type="Gene3D" id="3.40.960.10">
    <property type="entry name" value="VSR Endonuclease"/>
    <property type="match status" value="1"/>
</dbReference>
<dbReference type="InterPro" id="IPR041677">
    <property type="entry name" value="DNA2/NAM7_AAA_11"/>
</dbReference>
<dbReference type="InterPro" id="IPR047187">
    <property type="entry name" value="SF1_C_Upf1"/>
</dbReference>
<dbReference type="Proteomes" id="UP000095544">
    <property type="component" value="Unassembled WGS sequence"/>
</dbReference>
<reference evidence="4 5" key="1">
    <citation type="submission" date="2015-09" db="EMBL/GenBank/DDBJ databases">
        <authorList>
            <consortium name="Pathogen Informatics"/>
        </authorList>
    </citation>
    <scope>NUCLEOTIDE SEQUENCE [LARGE SCALE GENOMIC DNA]</scope>
    <source>
        <strain evidence="4 5">2789STDY5834876</strain>
    </source>
</reference>
<dbReference type="PANTHER" id="PTHR10887:SF530">
    <property type="entry name" value="SUPERFAMILY I DNA HELICASES"/>
    <property type="match status" value="1"/>
</dbReference>
<keyword evidence="4" id="KW-0547">Nucleotide-binding</keyword>
<dbReference type="SUPFAM" id="SSF52540">
    <property type="entry name" value="P-loop containing nucleoside triphosphate hydrolases"/>
    <property type="match status" value="1"/>
</dbReference>
<feature type="domain" description="DNA2/NAM7 helicase helicase" evidence="1">
    <location>
        <begin position="660"/>
        <end position="723"/>
    </location>
</feature>
<dbReference type="Pfam" id="PF13195">
    <property type="entry name" value="DUF4011"/>
    <property type="match status" value="1"/>
</dbReference>
<proteinExistence type="predicted"/>
<dbReference type="Pfam" id="PF13086">
    <property type="entry name" value="AAA_11"/>
    <property type="match status" value="1"/>
</dbReference>
<accession>A0A174ENZ5</accession>
<dbReference type="CDD" id="cd18808">
    <property type="entry name" value="SF1_C_Upf1"/>
    <property type="match status" value="1"/>
</dbReference>
<evidence type="ECO:0000313" key="4">
    <source>
        <dbReference type="EMBL" id="CUO39623.1"/>
    </source>
</evidence>
<feature type="domain" description="DNA2/NAM7 helicase-like C-terminal" evidence="2">
    <location>
        <begin position="1353"/>
        <end position="1544"/>
    </location>
</feature>
<dbReference type="InterPro" id="IPR049468">
    <property type="entry name" value="Restrct_endonuc-II-like_dom"/>
</dbReference>
<keyword evidence="4" id="KW-0378">Hydrolase</keyword>
<name>A0A174ENZ5_9FIRM</name>
<sequence>MEENKSLKISAQINDVFTYALQQNGLELIRSIRIKNTTDAEIGNLVIRIHTDIELTEPYQQAVEILQAGEELEIRNLKILIKGEYLASLTERVSGILYIGIFQGEDELVSENRDIIALAYDEWPGLRYFPDLLATFVTPNHPVVTGLLQSASKWLDKWTGRPSLEGYQSHDPNRVKMMAAAAYAAIQEKNITYAVPPSSFEEVGQRVRLCEAVMEQHLGTCLDMTLLYVSCLEAMGLHPIMVLMKGHIFAGVWLVEESFADPIVDDPSQLEKRMANGIHELLVVECTAMCAGKSNHFDTAIQMAVYAVGSYPDFVFAIDIMRARRSGVRPLPIRIKTDKGYVVEHTEREESGVTSAPSSLGDTFEYSNARTIERVTKQKQWERKLLDMSLRNMLINMRLTKAVVPLLSASVGVLEDALADGEEFQVLPRPLEWDLNNVDTFSAETTNVLGPYADLIALESRHRRLHSIYSEKELNGCLTRMYRSAKTSMEENGASTLYLALGLLRWFEGKKSTTPRYAPIILIPIEITRKSASKGYVLRMRDEDAQINITLLEFLKQNFDLVINGLSPVPVDEHGLDIDKIFAAVRHGIMDETMWDVIESGFIGNFSFSQFVMWNDIHNKTEFLERNKVVRSLINGAVDWDCTIPESVDTDEAYLPVTADSSQLRAINMAAGGVSFVLHGPPGTGKSQTITAMIANALTKGKTVLFVAEKMAALEVVQKRLAALGIGDFCLELHSQKAAKKSVLGQLKRGLELHAQGVRTDYDKKIEDIRRMRMDLDAYVQALHKRRGFGNSLRELIDIYEYIPDHGKEVYFEDAFVSGLAQSSLDNHRHILERLVAAGRAVGHPHGHPLMAVQQIEYSQSLKIELTRIVSAYKDALINYKNAASAFAGVMGQAIPVSRSGMEQIRSCAKSVRYVENIPSFLLNADLIERVFEAPDEFLQRKYALSQKTAVFMGKWNENFLRMDMESFRRRFEEANKKFFGKGKALAALTAELQAYADFRVETDKIPALLTDVSFYQQEVKEVAELEKNLPSDWGGVAQEFGTPAEFRKYKEEITAQIAAISPFMEQIRQLKDCDQLNNCLKKAGEVIANFDILFRTETAARELLLLTFDETEEDWPDSRIELCNKLLDNALSIKDWIIYLQSSEECRQAGLSSICDAYEEGLAHEAVLDVYLRSIYKAIALLLIQKEPVLNGFTGTGFNERILQFKKLDQEFMELTKEEMFYRLIHQLPDGYESVEMSRELNILRRAISSNGRGLSIRALFEQIPQALSRLCPCMLMSPISVAQYLAADGKLFDIVVFDEASQLPTCKAVGVMARGENVVVVGDPNQMPPTSFFAGSTVDEDNLDIEDLDSILDDCLALGMPQAYLKWHYRSKHESLITFSNQEFYENHMLTFPSVNDREQRVSMKKVDGFFDRGKSRVNEAEARAIVKEIKRRYENSALRELTIGVVTFNINQQTLIEDLLQEEFRKDDKFDIWASQGDEPLFVKNLENVQGDERDIILFSVSFGPDAEGKLTMNFGPLNKEGGWKRLNVAVSRARCEMVVFTTLTSDMIDLKRTKSKGVEALKNFLEFAEKGRMQIKNTGSQTRKKQGIRERICQKLNEAGYQCQTDVGRSDFKVDIAVVNPYNNEEYLIGIMLDGDSYRQSANTKDREVAQINVLKGLGWELYRIWTMDWWENREKEISRLLNFLEKRKQEESEAAIKKRAVQAEMLNALEGGNDANVADAKAESTEEVLQGETVKQEDKEHAGSVLSEVNTVPGDNVKESEIEPPVFSAEVKFVQNDLMADEPSQMIAVKAEEKTESFDSIHSERYECIEYESANVAITPITTAAYAAKDSMKLIEEKMNDILDKEAPISYERLFKKTLRGFEIGRASAQTIEATDKVIKKMSLKANRQNGMKFYWKEGQNPESYNLYRIDVNADDKRTPADICQQELKNAVCKTLQEKGALAKDDLIRDTIRTMGYARSGAALIEAVDRGLKFGRKTGEIVQTEEKKFVLSEE</sequence>
<evidence type="ECO:0000259" key="2">
    <source>
        <dbReference type="Pfam" id="PF13087"/>
    </source>
</evidence>
<dbReference type="InterPro" id="IPR045055">
    <property type="entry name" value="DNA2/NAM7-like"/>
</dbReference>
<dbReference type="PANTHER" id="PTHR10887">
    <property type="entry name" value="DNA2/NAM7 HELICASE FAMILY"/>
    <property type="match status" value="1"/>
</dbReference>
<evidence type="ECO:0000259" key="3">
    <source>
        <dbReference type="Pfam" id="PF18741"/>
    </source>
</evidence>
<dbReference type="OrthoDB" id="9757917at2"/>
<dbReference type="SUPFAM" id="SSF52980">
    <property type="entry name" value="Restriction endonuclease-like"/>
    <property type="match status" value="1"/>
</dbReference>
<keyword evidence="4" id="KW-0347">Helicase</keyword>
<dbReference type="RefSeq" id="WP_055152930.1">
    <property type="nucleotide sequence ID" value="NZ_CYZU01000017.1"/>
</dbReference>
<dbReference type="STRING" id="39482.ERS852491_02076"/>
<dbReference type="InterPro" id="IPR041679">
    <property type="entry name" value="DNA2/NAM7-like_C"/>
</dbReference>
<dbReference type="EMBL" id="CYZU01000017">
    <property type="protein sequence ID" value="CUO39623.1"/>
    <property type="molecule type" value="Genomic_DNA"/>
</dbReference>
<dbReference type="Gene3D" id="3.40.50.300">
    <property type="entry name" value="P-loop containing nucleotide triphosphate hydrolases"/>
    <property type="match status" value="3"/>
</dbReference>
<evidence type="ECO:0000259" key="1">
    <source>
        <dbReference type="Pfam" id="PF13086"/>
    </source>
</evidence>
<organism evidence="4 5">
    <name type="scientific">Faecalicatena contorta</name>
    <dbReference type="NCBI Taxonomy" id="39482"/>
    <lineage>
        <taxon>Bacteria</taxon>
        <taxon>Bacillati</taxon>
        <taxon>Bacillota</taxon>
        <taxon>Clostridia</taxon>
        <taxon>Lachnospirales</taxon>
        <taxon>Lachnospiraceae</taxon>
        <taxon>Faecalicatena</taxon>
    </lineage>
</organism>
<dbReference type="GO" id="GO:0004386">
    <property type="term" value="F:helicase activity"/>
    <property type="evidence" value="ECO:0007669"/>
    <property type="project" value="UniProtKB-KW"/>
</dbReference>
<keyword evidence="4" id="KW-0067">ATP-binding</keyword>
<dbReference type="InterPro" id="IPR011335">
    <property type="entry name" value="Restrct_endonuc-II-like"/>
</dbReference>
<dbReference type="Pfam" id="PF18741">
    <property type="entry name" value="MTES_1575"/>
    <property type="match status" value="1"/>
</dbReference>
<protein>
    <submittedName>
        <fullName evidence="4">Putative DNA helicase</fullName>
    </submittedName>
</protein>
<dbReference type="InterPro" id="IPR025103">
    <property type="entry name" value="DUF4011"/>
</dbReference>
<evidence type="ECO:0000313" key="5">
    <source>
        <dbReference type="Proteomes" id="UP000095544"/>
    </source>
</evidence>
<feature type="domain" description="Restriction endonuclease type II-like" evidence="3">
    <location>
        <begin position="1594"/>
        <end position="1689"/>
    </location>
</feature>
<dbReference type="InterPro" id="IPR027417">
    <property type="entry name" value="P-loop_NTPase"/>
</dbReference>
<gene>
    <name evidence="4" type="ORF">ERS852491_02076</name>
</gene>